<dbReference type="HAMAP" id="MF_03152">
    <property type="entry name" value="TRM5"/>
    <property type="match status" value="1"/>
</dbReference>
<evidence type="ECO:0000256" key="6">
    <source>
        <dbReference type="ARBA" id="ARBA00022694"/>
    </source>
</evidence>
<dbReference type="Proteomes" id="UP000536275">
    <property type="component" value="Unassembled WGS sequence"/>
</dbReference>
<dbReference type="PANTHER" id="PTHR23245">
    <property type="entry name" value="TRNA METHYLTRANSFERASE"/>
    <property type="match status" value="1"/>
</dbReference>
<feature type="binding site" evidence="10">
    <location>
        <begin position="272"/>
        <end position="273"/>
    </location>
    <ligand>
        <name>S-adenosyl-L-methionine</name>
        <dbReference type="ChEBI" id="CHEBI:59789"/>
    </ligand>
</feature>
<dbReference type="InterPro" id="IPR029063">
    <property type="entry name" value="SAM-dependent_MTases_sf"/>
</dbReference>
<evidence type="ECO:0000256" key="9">
    <source>
        <dbReference type="ARBA" id="ARBA00047783"/>
    </source>
</evidence>
<feature type="binding site" evidence="10">
    <location>
        <begin position="300"/>
        <end position="301"/>
    </location>
    <ligand>
        <name>S-adenosyl-L-methionine</name>
        <dbReference type="ChEBI" id="CHEBI:59789"/>
    </ligand>
</feature>
<keyword evidence="6 10" id="KW-0819">tRNA processing</keyword>
<keyword evidence="3 10" id="KW-0489">Methyltransferase</keyword>
<keyword evidence="4 10" id="KW-0808">Transferase</keyword>
<keyword evidence="8 10" id="KW-0539">Nucleus</keyword>
<comment type="similarity">
    <text evidence="10">Belongs to the TRM5 / TYW2 family.</text>
</comment>
<dbReference type="SUPFAM" id="SSF53335">
    <property type="entry name" value="S-adenosyl-L-methionine-dependent methyltransferases"/>
    <property type="match status" value="1"/>
</dbReference>
<dbReference type="PROSITE" id="PS51684">
    <property type="entry name" value="SAM_MT_TRM5_TYW2"/>
    <property type="match status" value="1"/>
</dbReference>
<sequence>MNIKLFRHLPKSITRSIIMSKFSPPINRNMVELDRSFFYKEVPLLAAYFPNPKFLGQFVKSCQNDILYVQTVKHIISMDDSKAILLRDDVKSISDLNPETQLKINEFGIILKPYTLKLDYSFWKSEEILKSILPENLIDDVPSGFSQAGHLAHINLRDEYKPFGKLIGQVILDKNPSVLTVVDKVNTIANKFRTFPLELLAGEPNYIVEQSESGCKFKFDFSKVYWNSRLSTEHERIIGKFNPGDVVGDVFGGVGPFAIPASKKNVIVLANDLNPESYKYLQENIKINKVEPFIKPFNLDGREFIRKAPELLLQWHNSQNGIIEKKIIKKVSIDDNKTKKNFERKPIIETTKIPKFYHHFVMNLPDSALTFLDEFIGLYGSNPQLKTDPEFKLPIIHVHCFEKFENNENPTPEELHNRVYEKICKLIQFPLNKEKMEFHEVRMVSPTKPMFCVSFELPEEVAFKQSK</sequence>
<gene>
    <name evidence="10" type="primary">TRM5</name>
    <name evidence="12" type="ORF">FOB64_001107</name>
</gene>
<dbReference type="GO" id="GO:0005759">
    <property type="term" value="C:mitochondrial matrix"/>
    <property type="evidence" value="ECO:0007669"/>
    <property type="project" value="UniProtKB-SubCell"/>
</dbReference>
<dbReference type="Gene3D" id="3.30.300.110">
    <property type="entry name" value="Met-10+ protein-like domains"/>
    <property type="match status" value="1"/>
</dbReference>
<dbReference type="PANTHER" id="PTHR23245:SF36">
    <property type="entry name" value="TRNA (GUANINE(37)-N1)-METHYLTRANSFERASE"/>
    <property type="match status" value="1"/>
</dbReference>
<dbReference type="Gene3D" id="3.40.50.150">
    <property type="entry name" value="Vaccinia Virus protein VP39"/>
    <property type="match status" value="1"/>
</dbReference>
<dbReference type="InterPro" id="IPR056744">
    <property type="entry name" value="TRM5/TYW2-like_N"/>
</dbReference>
<comment type="subcellular location">
    <subcellularLocation>
        <location evidence="10">Mitochondrion matrix</location>
    </subcellularLocation>
    <subcellularLocation>
        <location evidence="10">Nucleus</location>
    </subcellularLocation>
    <subcellularLocation>
        <location evidence="10">Cytoplasm</location>
    </subcellularLocation>
    <text evidence="10">Predominantly in the mitochondria and in the nucleus.</text>
</comment>
<dbReference type="GO" id="GO:0002939">
    <property type="term" value="P:tRNA N1-guanine methylation"/>
    <property type="evidence" value="ECO:0007669"/>
    <property type="project" value="TreeGrafter"/>
</dbReference>
<evidence type="ECO:0000256" key="3">
    <source>
        <dbReference type="ARBA" id="ARBA00022603"/>
    </source>
</evidence>
<comment type="similarity">
    <text evidence="1">Belongs to the class I-like SAM-binding methyltransferase superfamily. TRM5/TYW2 family.</text>
</comment>
<evidence type="ECO:0000256" key="5">
    <source>
        <dbReference type="ARBA" id="ARBA00022691"/>
    </source>
</evidence>
<evidence type="ECO:0000259" key="11">
    <source>
        <dbReference type="PROSITE" id="PS51684"/>
    </source>
</evidence>
<comment type="function">
    <text evidence="10">Specifically methylates the N1 position of guanosine-37 in various cytoplasmic and mitochondrial tRNAs. Methylation is not dependent on the nature of the nucleoside 5' of the target nucleoside. This is the first step in the biosynthesis of wybutosine (yW), a modified base adjacent to the anticodon of tRNAs and required for accurate decoding.</text>
</comment>
<dbReference type="GO" id="GO:0052906">
    <property type="term" value="F:tRNA (guanine(37)-N1)-methyltransferase activity"/>
    <property type="evidence" value="ECO:0007669"/>
    <property type="project" value="UniProtKB-UniRule"/>
</dbReference>
<evidence type="ECO:0000256" key="2">
    <source>
        <dbReference type="ARBA" id="ARBA00022490"/>
    </source>
</evidence>
<comment type="catalytic activity">
    <reaction evidence="9 10">
        <text>guanosine(37) in tRNA + S-adenosyl-L-methionine = N(1)-methylguanosine(37) in tRNA + S-adenosyl-L-homocysteine + H(+)</text>
        <dbReference type="Rhea" id="RHEA:36899"/>
        <dbReference type="Rhea" id="RHEA-COMP:10145"/>
        <dbReference type="Rhea" id="RHEA-COMP:10147"/>
        <dbReference type="ChEBI" id="CHEBI:15378"/>
        <dbReference type="ChEBI" id="CHEBI:57856"/>
        <dbReference type="ChEBI" id="CHEBI:59789"/>
        <dbReference type="ChEBI" id="CHEBI:73542"/>
        <dbReference type="ChEBI" id="CHEBI:74269"/>
        <dbReference type="EC" id="2.1.1.228"/>
    </reaction>
</comment>
<dbReference type="EMBL" id="JABWAD010000016">
    <property type="protein sequence ID" value="KAF6071361.1"/>
    <property type="molecule type" value="Genomic_DNA"/>
</dbReference>
<evidence type="ECO:0000256" key="7">
    <source>
        <dbReference type="ARBA" id="ARBA00023128"/>
    </source>
</evidence>
<feature type="domain" description="SAM-dependent methyltransferase TRM5/TYW2-type" evidence="11">
    <location>
        <begin position="145"/>
        <end position="459"/>
    </location>
</feature>
<keyword evidence="2 10" id="KW-0963">Cytoplasm</keyword>
<keyword evidence="7 10" id="KW-0496">Mitochondrion</keyword>
<protein>
    <recommendedName>
        <fullName evidence="10">tRNA (guanine(37)-N1)-methyltransferase</fullName>
        <ecNumber evidence="10">2.1.1.228</ecNumber>
    </recommendedName>
    <alternativeName>
        <fullName evidence="10">M1G-methyltransferase</fullName>
    </alternativeName>
    <alternativeName>
        <fullName evidence="10">tRNA [GM37] methyltransferase</fullName>
    </alternativeName>
    <alternativeName>
        <fullName evidence="10">tRNA methyltransferase 5</fullName>
    </alternativeName>
</protein>
<feature type="binding site" evidence="10">
    <location>
        <position position="363"/>
    </location>
    <ligand>
        <name>S-adenosyl-L-methionine</name>
        <dbReference type="ChEBI" id="CHEBI:59789"/>
    </ligand>
</feature>
<dbReference type="FunFam" id="3.30.300.110:FF:000001">
    <property type="entry name" value="tRNA (guanine(37)-N1)-methyltransferase"/>
    <property type="match status" value="1"/>
</dbReference>
<dbReference type="Pfam" id="PF25133">
    <property type="entry name" value="TYW2_N_2"/>
    <property type="match status" value="1"/>
</dbReference>
<evidence type="ECO:0000256" key="1">
    <source>
        <dbReference type="ARBA" id="ARBA00009775"/>
    </source>
</evidence>
<reference evidence="12 13" key="1">
    <citation type="submission" date="2020-03" db="EMBL/GenBank/DDBJ databases">
        <title>FDA dAtabase for Regulatory Grade micrObial Sequences (FDA-ARGOS): Supporting development and validation of Infectious Disease Dx tests.</title>
        <authorList>
            <person name="Campos J."/>
            <person name="Goldberg B."/>
            <person name="Tallon L."/>
            <person name="Sadzewicz L."/>
            <person name="Vavikolanu K."/>
            <person name="Mehta A."/>
            <person name="Aluvathingal J."/>
            <person name="Nadendla S."/>
            <person name="Nandy P."/>
            <person name="Geyer C."/>
            <person name="Yan Y."/>
            <person name="Sichtig H."/>
        </authorList>
    </citation>
    <scope>NUCLEOTIDE SEQUENCE [LARGE SCALE GENOMIC DNA]</scope>
    <source>
        <strain evidence="12 13">FDAARGOS_656</strain>
    </source>
</reference>
<comment type="caution">
    <text evidence="12">The sequence shown here is derived from an EMBL/GenBank/DDBJ whole genome shotgun (WGS) entry which is preliminary data.</text>
</comment>
<name>A0A8H6C1Q6_CANAX</name>
<feature type="binding site" evidence="10">
    <location>
        <position position="234"/>
    </location>
    <ligand>
        <name>S-adenosyl-L-methionine</name>
        <dbReference type="ChEBI" id="CHEBI:59789"/>
    </ligand>
</feature>
<dbReference type="Pfam" id="PF02475">
    <property type="entry name" value="TRM5-TYW2_MTfase"/>
    <property type="match status" value="1"/>
</dbReference>
<accession>A0A8H6C1Q6</accession>
<dbReference type="InterPro" id="IPR056743">
    <property type="entry name" value="TRM5-TYW2-like_MTfase"/>
</dbReference>
<evidence type="ECO:0000313" key="12">
    <source>
        <dbReference type="EMBL" id="KAF6071361.1"/>
    </source>
</evidence>
<dbReference type="EC" id="2.1.1.228" evidence="10"/>
<dbReference type="InterPro" id="IPR025792">
    <property type="entry name" value="tRNA_Gua_MeTrfase_euk"/>
</dbReference>
<evidence type="ECO:0000256" key="8">
    <source>
        <dbReference type="ARBA" id="ARBA00023242"/>
    </source>
</evidence>
<dbReference type="GO" id="GO:0005634">
    <property type="term" value="C:nucleus"/>
    <property type="evidence" value="ECO:0007669"/>
    <property type="project" value="UniProtKB-SubCell"/>
</dbReference>
<organism evidence="12 13">
    <name type="scientific">Candida albicans</name>
    <name type="common">Yeast</name>
    <dbReference type="NCBI Taxonomy" id="5476"/>
    <lineage>
        <taxon>Eukaryota</taxon>
        <taxon>Fungi</taxon>
        <taxon>Dikarya</taxon>
        <taxon>Ascomycota</taxon>
        <taxon>Saccharomycotina</taxon>
        <taxon>Pichiomycetes</taxon>
        <taxon>Debaryomycetaceae</taxon>
        <taxon>Candida/Lodderomyces clade</taxon>
        <taxon>Candida</taxon>
    </lineage>
</organism>
<dbReference type="InterPro" id="IPR030382">
    <property type="entry name" value="MeTrfase_TRM5/TYW2"/>
</dbReference>
<proteinExistence type="inferred from homology"/>
<dbReference type="AlphaFoldDB" id="A0A8H6C1Q6"/>
<keyword evidence="5 10" id="KW-0949">S-adenosyl-L-methionine</keyword>
<comment type="subunit">
    <text evidence="10">Monomer.</text>
</comment>
<dbReference type="GO" id="GO:0070901">
    <property type="term" value="P:mitochondrial tRNA methylation"/>
    <property type="evidence" value="ECO:0007669"/>
    <property type="project" value="TreeGrafter"/>
</dbReference>
<evidence type="ECO:0000313" key="13">
    <source>
        <dbReference type="Proteomes" id="UP000536275"/>
    </source>
</evidence>
<evidence type="ECO:0000256" key="10">
    <source>
        <dbReference type="HAMAP-Rule" id="MF_03152"/>
    </source>
</evidence>
<evidence type="ECO:0000256" key="4">
    <source>
        <dbReference type="ARBA" id="ARBA00022679"/>
    </source>
</evidence>